<feature type="transmembrane region" description="Helical" evidence="6">
    <location>
        <begin position="422"/>
        <end position="444"/>
    </location>
</feature>
<evidence type="ECO:0000313" key="10">
    <source>
        <dbReference type="Proteomes" id="UP000001064"/>
    </source>
</evidence>
<dbReference type="eggNOG" id="KOG2417">
    <property type="taxonomic scope" value="Eukaryota"/>
</dbReference>
<dbReference type="OMA" id="FSVYCVY"/>
<feature type="transmembrane region" description="Helical" evidence="6">
    <location>
        <begin position="101"/>
        <end position="119"/>
    </location>
</feature>
<dbReference type="GO" id="GO:0010468">
    <property type="term" value="P:regulation of gene expression"/>
    <property type="evidence" value="ECO:0007669"/>
    <property type="project" value="EnsemblProtists"/>
</dbReference>
<reference evidence="10" key="1">
    <citation type="journal article" date="2011" name="Genome Biol.">
        <title>Comparative genomics of the social amoebae Dictyostelium discoideum and Dictyostelium purpureum.</title>
        <authorList>
            <consortium name="US DOE Joint Genome Institute (JGI-PGF)"/>
            <person name="Sucgang R."/>
            <person name="Kuo A."/>
            <person name="Tian X."/>
            <person name="Salerno W."/>
            <person name="Parikh A."/>
            <person name="Feasley C.L."/>
            <person name="Dalin E."/>
            <person name="Tu H."/>
            <person name="Huang E."/>
            <person name="Barry K."/>
            <person name="Lindquist E."/>
            <person name="Shapiro H."/>
            <person name="Bruce D."/>
            <person name="Schmutz J."/>
            <person name="Salamov A."/>
            <person name="Fey P."/>
            <person name="Gaudet P."/>
            <person name="Anjard C."/>
            <person name="Babu M.M."/>
            <person name="Basu S."/>
            <person name="Bushmanova Y."/>
            <person name="van der Wel H."/>
            <person name="Katoh-Kurasawa M."/>
            <person name="Dinh C."/>
            <person name="Coutinho P.M."/>
            <person name="Saito T."/>
            <person name="Elias M."/>
            <person name="Schaap P."/>
            <person name="Kay R.R."/>
            <person name="Henrissat B."/>
            <person name="Eichinger L."/>
            <person name="Rivero F."/>
            <person name="Putnam N.H."/>
            <person name="West C.M."/>
            <person name="Loomis W.F."/>
            <person name="Chisholm R.L."/>
            <person name="Shaulsky G."/>
            <person name="Strassmann J.E."/>
            <person name="Queller D.C."/>
            <person name="Kuspa A."/>
            <person name="Grigoriev I.V."/>
        </authorList>
    </citation>
    <scope>NUCLEOTIDE SEQUENCE [LARGE SCALE GENOMIC DNA]</scope>
    <source>
        <strain evidence="10">QSDP1</strain>
    </source>
</reference>
<feature type="transmembrane region" description="Helical" evidence="6">
    <location>
        <begin position="6"/>
        <end position="22"/>
    </location>
</feature>
<evidence type="ECO:0008006" key="11">
    <source>
        <dbReference type="Google" id="ProtNLM"/>
    </source>
</evidence>
<evidence type="ECO:0000256" key="6">
    <source>
        <dbReference type="SAM" id="Phobius"/>
    </source>
</evidence>
<feature type="transmembrane region" description="Helical" evidence="6">
    <location>
        <begin position="139"/>
        <end position="159"/>
    </location>
</feature>
<dbReference type="AlphaFoldDB" id="F0ZSY7"/>
<feature type="domain" description="Golgi pH regulator conserved" evidence="8">
    <location>
        <begin position="134"/>
        <end position="199"/>
    </location>
</feature>
<feature type="transmembrane region" description="Helical" evidence="6">
    <location>
        <begin position="34"/>
        <end position="52"/>
    </location>
</feature>
<dbReference type="RefSeq" id="XP_003290531.1">
    <property type="nucleotide sequence ID" value="XM_003290483.1"/>
</dbReference>
<evidence type="ECO:0000256" key="1">
    <source>
        <dbReference type="ARBA" id="ARBA00004141"/>
    </source>
</evidence>
<keyword evidence="3 6" id="KW-1133">Transmembrane helix</keyword>
<evidence type="ECO:0000259" key="8">
    <source>
        <dbReference type="Pfam" id="PF12537"/>
    </source>
</evidence>
<evidence type="ECO:0000313" key="9">
    <source>
        <dbReference type="EMBL" id="EGC32965.1"/>
    </source>
</evidence>
<dbReference type="FunCoup" id="F0ZSY7">
    <property type="interactions" value="269"/>
</dbReference>
<dbReference type="KEGG" id="dpp:DICPUDRAFT_9193"/>
<evidence type="ECO:0000256" key="5">
    <source>
        <dbReference type="SAM" id="Coils"/>
    </source>
</evidence>
<evidence type="ECO:0000259" key="7">
    <source>
        <dbReference type="Pfam" id="PF12430"/>
    </source>
</evidence>
<comment type="subcellular location">
    <subcellularLocation>
        <location evidence="1">Membrane</location>
        <topology evidence="1">Multi-pass membrane protein</topology>
    </subcellularLocation>
</comment>
<dbReference type="GO" id="GO:0048870">
    <property type="term" value="P:cell motility"/>
    <property type="evidence" value="ECO:0007669"/>
    <property type="project" value="EnsemblProtists"/>
</dbReference>
<dbReference type="Pfam" id="PF12430">
    <property type="entry name" value="ABA_GPCR"/>
    <property type="match status" value="1"/>
</dbReference>
<dbReference type="InterPro" id="IPR025969">
    <property type="entry name" value="ABA_GPCR_dom"/>
</dbReference>
<keyword evidence="2 6" id="KW-0812">Transmembrane</keyword>
<accession>F0ZSY7</accession>
<dbReference type="InParanoid" id="F0ZSY7"/>
<gene>
    <name evidence="9" type="ORF">DICPUDRAFT_9193</name>
</gene>
<dbReference type="GeneID" id="10507926"/>
<protein>
    <recommendedName>
        <fullName evidence="11">Golgi pH regulator</fullName>
    </recommendedName>
</protein>
<dbReference type="OrthoDB" id="264392at2759"/>
<dbReference type="GO" id="GO:0048388">
    <property type="term" value="P:endosomal lumen acidification"/>
    <property type="evidence" value="ECO:0007669"/>
    <property type="project" value="EnsemblProtists"/>
</dbReference>
<dbReference type="GO" id="GO:0000139">
    <property type="term" value="C:Golgi membrane"/>
    <property type="evidence" value="ECO:0007669"/>
    <property type="project" value="EnsemblProtists"/>
</dbReference>
<feature type="transmembrane region" description="Helical" evidence="6">
    <location>
        <begin position="285"/>
        <end position="310"/>
    </location>
</feature>
<keyword evidence="5" id="KW-0175">Coiled coil</keyword>
<dbReference type="GO" id="GO:0002020">
    <property type="term" value="F:protease binding"/>
    <property type="evidence" value="ECO:0007669"/>
    <property type="project" value="EnsemblProtists"/>
</dbReference>
<dbReference type="PANTHER" id="PTHR15948:SF0">
    <property type="entry name" value="GOLGI PH REGULATOR A-RELATED"/>
    <property type="match status" value="1"/>
</dbReference>
<dbReference type="PANTHER" id="PTHR15948">
    <property type="entry name" value="G-PROTEIN COUPLED RECEPTOR 89-RELATED"/>
    <property type="match status" value="1"/>
</dbReference>
<name>F0ZSY7_DICPU</name>
<dbReference type="InterPro" id="IPR022535">
    <property type="entry name" value="Golgi_pH-regulator_cons_dom"/>
</dbReference>
<evidence type="ECO:0000256" key="3">
    <source>
        <dbReference type="ARBA" id="ARBA00022989"/>
    </source>
</evidence>
<evidence type="ECO:0000256" key="2">
    <source>
        <dbReference type="ARBA" id="ARBA00022692"/>
    </source>
</evidence>
<feature type="domain" description="Abscisic acid G-protein coupled receptor-like" evidence="7">
    <location>
        <begin position="277"/>
        <end position="446"/>
    </location>
</feature>
<dbReference type="STRING" id="5786.F0ZSY7"/>
<feature type="transmembrane region" description="Helical" evidence="6">
    <location>
        <begin position="338"/>
        <end position="360"/>
    </location>
</feature>
<dbReference type="Pfam" id="PF12537">
    <property type="entry name" value="GPHR_N"/>
    <property type="match status" value="1"/>
</dbReference>
<organism evidence="9 10">
    <name type="scientific">Dictyostelium purpureum</name>
    <name type="common">Slime mold</name>
    <dbReference type="NCBI Taxonomy" id="5786"/>
    <lineage>
        <taxon>Eukaryota</taxon>
        <taxon>Amoebozoa</taxon>
        <taxon>Evosea</taxon>
        <taxon>Eumycetozoa</taxon>
        <taxon>Dictyostelia</taxon>
        <taxon>Dictyosteliales</taxon>
        <taxon>Dictyosteliaceae</taxon>
        <taxon>Dictyostelium</taxon>
    </lineage>
</organism>
<feature type="transmembrane region" description="Helical" evidence="6">
    <location>
        <begin position="380"/>
        <end position="402"/>
    </location>
</feature>
<keyword evidence="4 6" id="KW-0472">Membrane</keyword>
<dbReference type="VEuPathDB" id="AmoebaDB:DICPUDRAFT_9193"/>
<dbReference type="GO" id="GO:0009306">
    <property type="term" value="P:protein secretion"/>
    <property type="evidence" value="ECO:0007669"/>
    <property type="project" value="EnsemblProtists"/>
</dbReference>
<dbReference type="GO" id="GO:0030587">
    <property type="term" value="P:sorocarp development"/>
    <property type="evidence" value="ECO:0007669"/>
    <property type="project" value="EnsemblProtists"/>
</dbReference>
<proteinExistence type="predicted"/>
<dbReference type="GO" id="GO:0005789">
    <property type="term" value="C:endoplasmic reticulum membrane"/>
    <property type="evidence" value="ECO:0007669"/>
    <property type="project" value="EnsemblProtists"/>
</dbReference>
<sequence length="447" mass="53392">VFVLSFVLFFLFGWFYFMKILFRDYEVKKVFVQLSFSVTFALSLTLFELIFFEIVDFMDREWRYRFWEIDLILMSVNLILFLPYYQFYLLVLAYGFSKRKTLFLSFVLLLLYLFLFWKIGDPFPILKEYRGIVSLEMGIGRIGIVGCTVMALLSGYGAVNVPYSYISYFLKPVKDITIQKLERQFNHSLDKILNKRKRIVMLKRQLSRRTSSYSLGDNGQSKFGSLRWFLSFFYWNRQSPIDDINHLEREVKELEDLNRDLFLQIHELKLEKLRIKFSTTLQGKFYNWLGYFFSIYCIYKIFMSTLNIVFDRKHGLDPVSRGLDIALRYFHIQIDVPFWSQHISFLLVGLMTASSIRGFLNQILKVFHEYSSSLSSNNIVLILAQVMGMYFISSVLMMRTSMPEIYTRFIVTKILGDIEFSFYHRWFDFIFIPSSIFTMFLLLFQSK</sequence>
<evidence type="ECO:0000256" key="4">
    <source>
        <dbReference type="ARBA" id="ARBA00023136"/>
    </source>
</evidence>
<keyword evidence="10" id="KW-1185">Reference proteome</keyword>
<dbReference type="EMBL" id="GL871165">
    <property type="protein sequence ID" value="EGC32965.1"/>
    <property type="molecule type" value="Genomic_DNA"/>
</dbReference>
<feature type="non-terminal residue" evidence="9">
    <location>
        <position position="1"/>
    </location>
</feature>
<dbReference type="Proteomes" id="UP000001064">
    <property type="component" value="Unassembled WGS sequence"/>
</dbReference>
<dbReference type="InterPro" id="IPR015672">
    <property type="entry name" value="GPHR/GTG"/>
</dbReference>
<feature type="transmembrane region" description="Helical" evidence="6">
    <location>
        <begin position="72"/>
        <end position="94"/>
    </location>
</feature>
<feature type="coiled-coil region" evidence="5">
    <location>
        <begin position="244"/>
        <end position="271"/>
    </location>
</feature>
<feature type="non-terminal residue" evidence="9">
    <location>
        <position position="447"/>
    </location>
</feature>